<organism evidence="1 2">
    <name type="scientific">Rhizopus delemar</name>
    <dbReference type="NCBI Taxonomy" id="936053"/>
    <lineage>
        <taxon>Eukaryota</taxon>
        <taxon>Fungi</taxon>
        <taxon>Fungi incertae sedis</taxon>
        <taxon>Mucoromycota</taxon>
        <taxon>Mucoromycotina</taxon>
        <taxon>Mucoromycetes</taxon>
        <taxon>Mucorales</taxon>
        <taxon>Mucorineae</taxon>
        <taxon>Rhizopodaceae</taxon>
        <taxon>Rhizopus</taxon>
    </lineage>
</organism>
<name>A0A9P6XVL6_9FUNG</name>
<dbReference type="AlphaFoldDB" id="A0A9P6XVL6"/>
<accession>A0A9P6XVL6</accession>
<sequence>MMRRRQRQQRPAQVVADAAAAQQRLARNRVRLDTAEVVEWLQARIPRPGGFVVMGGGPLAHAAIGAGPHVGPDRNQAVDTGLDRSCGRAVIATEHRELRAAQRQQRLHPAGVAHRFLDADDIGMAGQFGHGLRLHVATGAAGHVVQHDRQPALVGNRAVVRDQAGRGRYRP</sequence>
<gene>
    <name evidence="1" type="ORF">G6F50_015855</name>
</gene>
<evidence type="ECO:0000313" key="1">
    <source>
        <dbReference type="EMBL" id="KAG1533510.1"/>
    </source>
</evidence>
<proteinExistence type="predicted"/>
<dbReference type="Proteomes" id="UP000740926">
    <property type="component" value="Unassembled WGS sequence"/>
</dbReference>
<protein>
    <submittedName>
        <fullName evidence="1">Uncharacterized protein</fullName>
    </submittedName>
</protein>
<evidence type="ECO:0000313" key="2">
    <source>
        <dbReference type="Proteomes" id="UP000740926"/>
    </source>
</evidence>
<dbReference type="EMBL" id="JAANIU010009235">
    <property type="protein sequence ID" value="KAG1533510.1"/>
    <property type="molecule type" value="Genomic_DNA"/>
</dbReference>
<comment type="caution">
    <text evidence="1">The sequence shown here is derived from an EMBL/GenBank/DDBJ whole genome shotgun (WGS) entry which is preliminary data.</text>
</comment>
<reference evidence="1 2" key="1">
    <citation type="journal article" date="2020" name="Microb. Genom.">
        <title>Genetic diversity of clinical and environmental Mucorales isolates obtained from an investigation of mucormycosis cases among solid organ transplant recipients.</title>
        <authorList>
            <person name="Nguyen M.H."/>
            <person name="Kaul D."/>
            <person name="Muto C."/>
            <person name="Cheng S.J."/>
            <person name="Richter R.A."/>
            <person name="Bruno V.M."/>
            <person name="Liu G."/>
            <person name="Beyhan S."/>
            <person name="Sundermann A.J."/>
            <person name="Mounaud S."/>
            <person name="Pasculle A.W."/>
            <person name="Nierman W.C."/>
            <person name="Driscoll E."/>
            <person name="Cumbie R."/>
            <person name="Clancy C.J."/>
            <person name="Dupont C.L."/>
        </authorList>
    </citation>
    <scope>NUCLEOTIDE SEQUENCE [LARGE SCALE GENOMIC DNA]</scope>
    <source>
        <strain evidence="1 2">GL24</strain>
    </source>
</reference>
<keyword evidence="2" id="KW-1185">Reference proteome</keyword>